<dbReference type="InterPro" id="IPR025665">
    <property type="entry name" value="Beta-barrel_OMP_2"/>
</dbReference>
<organism evidence="3 4">
    <name type="scientific">Marinoscillum furvescens DSM 4134</name>
    <dbReference type="NCBI Taxonomy" id="1122208"/>
    <lineage>
        <taxon>Bacteria</taxon>
        <taxon>Pseudomonadati</taxon>
        <taxon>Bacteroidota</taxon>
        <taxon>Cytophagia</taxon>
        <taxon>Cytophagales</taxon>
        <taxon>Reichenbachiellaceae</taxon>
        <taxon>Marinoscillum</taxon>
    </lineage>
</organism>
<dbReference type="AlphaFoldDB" id="A0A3D9L8W4"/>
<gene>
    <name evidence="3" type="ORF">C7460_102146</name>
</gene>
<name>A0A3D9L8W4_MARFU</name>
<comment type="caution">
    <text evidence="3">The sequence shown here is derived from an EMBL/GenBank/DDBJ whole genome shotgun (WGS) entry which is preliminary data.</text>
</comment>
<evidence type="ECO:0000259" key="2">
    <source>
        <dbReference type="Pfam" id="PF13568"/>
    </source>
</evidence>
<protein>
    <submittedName>
        <fullName evidence="3">Outer membrane protein with beta-barrel domain</fullName>
    </submittedName>
</protein>
<evidence type="ECO:0000313" key="3">
    <source>
        <dbReference type="EMBL" id="REE02124.1"/>
    </source>
</evidence>
<keyword evidence="1" id="KW-0732">Signal</keyword>
<feature type="chain" id="PRO_5017606593" evidence="1">
    <location>
        <begin position="23"/>
        <end position="272"/>
    </location>
</feature>
<feature type="signal peptide" evidence="1">
    <location>
        <begin position="1"/>
        <end position="22"/>
    </location>
</feature>
<proteinExistence type="predicted"/>
<dbReference type="OrthoDB" id="957545at2"/>
<evidence type="ECO:0000313" key="4">
    <source>
        <dbReference type="Proteomes" id="UP000256779"/>
    </source>
</evidence>
<reference evidence="3 4" key="1">
    <citation type="submission" date="2018-07" db="EMBL/GenBank/DDBJ databases">
        <title>Genomic Encyclopedia of Type Strains, Phase IV (KMG-IV): sequencing the most valuable type-strain genomes for metagenomic binning, comparative biology and taxonomic classification.</title>
        <authorList>
            <person name="Goeker M."/>
        </authorList>
    </citation>
    <scope>NUCLEOTIDE SEQUENCE [LARGE SCALE GENOMIC DNA]</scope>
    <source>
        <strain evidence="3 4">DSM 4134</strain>
    </source>
</reference>
<feature type="domain" description="Outer membrane protein beta-barrel" evidence="2">
    <location>
        <begin position="25"/>
        <end position="208"/>
    </location>
</feature>
<keyword evidence="4" id="KW-1185">Reference proteome</keyword>
<dbReference type="EMBL" id="QREG01000002">
    <property type="protein sequence ID" value="REE02124.1"/>
    <property type="molecule type" value="Genomic_DNA"/>
</dbReference>
<accession>A0A3D9L8W4</accession>
<evidence type="ECO:0000256" key="1">
    <source>
        <dbReference type="SAM" id="SignalP"/>
    </source>
</evidence>
<sequence length="272" mass="31121">MVMRLKLLIILFGLFAGWSASAQYWFGPKGGANYNIFKYQDDDYLDSFRVDPTYSFEVGAVMIYQATERFSVQGELFYERARKELNGDRNSTVNVRSSTANSFISAPVLFRISFGREPVHYYLSGGPKVRYWLGGSGHVNLDDFDEFGLEQPRWSKLVFDQSKSKMSDNIYAVPDANRLQFALVLGGGAYLDLRFGGRLLMDLKYTFGHSNMGFDDNPDFEFGGTGYKELFSYRNHTISATLAYLFEYDVKLQSKGMSTIKESNKTRRKKKK</sequence>
<dbReference type="Proteomes" id="UP000256779">
    <property type="component" value="Unassembled WGS sequence"/>
</dbReference>
<dbReference type="Pfam" id="PF13568">
    <property type="entry name" value="OMP_b-brl_2"/>
    <property type="match status" value="1"/>
</dbReference>